<feature type="domain" description="Pyrroline-5-carboxylate reductase catalytic N-terminal" evidence="2">
    <location>
        <begin position="2"/>
        <end position="105"/>
    </location>
</feature>
<reference evidence="3" key="1">
    <citation type="submission" date="2023-06" db="EMBL/GenBank/DDBJ databases">
        <title>MT1 and MT2 Draft Genomes of Novel Species.</title>
        <authorList>
            <person name="Venkateswaran K."/>
        </authorList>
    </citation>
    <scope>NUCLEOTIDE SEQUENCE</scope>
    <source>
        <strain evidence="3">F6_8S_P_1B</strain>
    </source>
</reference>
<dbReference type="InterPro" id="IPR028939">
    <property type="entry name" value="P5C_Rdtase_cat_N"/>
</dbReference>
<dbReference type="SUPFAM" id="SSF51735">
    <property type="entry name" value="NAD(P)-binding Rossmann-fold domains"/>
    <property type="match status" value="1"/>
</dbReference>
<sequence length="225" mass="22804">MRVGLLGTGPMTSALGRRLLDAGHGVVIGSREPERAAALAAELASERGGGAAGTVARPVAVGGDHREAARSDAVIVAVADAVALDVVAALADELADRIVIDLGNPLAPGDPLEPGYWESRFAGGPSLAERLAAAAPGARVVKAFNTVYAELLAGGGRPQTFIASDDEEAKGRVLSLARELGTDPVDVGPLRMARHLEAMAGFEVAMVARGYGRAVSLRLAAEAGG</sequence>
<dbReference type="Gene3D" id="3.40.50.720">
    <property type="entry name" value="NAD(P)-binding Rossmann-like Domain"/>
    <property type="match status" value="1"/>
</dbReference>
<dbReference type="Proteomes" id="UP001174208">
    <property type="component" value="Unassembled WGS sequence"/>
</dbReference>
<evidence type="ECO:0000313" key="3">
    <source>
        <dbReference type="EMBL" id="MDN4613777.1"/>
    </source>
</evidence>
<evidence type="ECO:0000313" key="4">
    <source>
        <dbReference type="Proteomes" id="UP001174208"/>
    </source>
</evidence>
<gene>
    <name evidence="3" type="ORF">P5G50_04855</name>
</gene>
<keyword evidence="1" id="KW-0560">Oxidoreductase</keyword>
<accession>A0ABT8K9R5</accession>
<dbReference type="PANTHER" id="PTHR14239:SF10">
    <property type="entry name" value="REDUCTASE"/>
    <property type="match status" value="1"/>
</dbReference>
<dbReference type="InterPro" id="IPR036291">
    <property type="entry name" value="NAD(P)-bd_dom_sf"/>
</dbReference>
<evidence type="ECO:0000259" key="2">
    <source>
        <dbReference type="Pfam" id="PF03807"/>
    </source>
</evidence>
<dbReference type="PANTHER" id="PTHR14239">
    <property type="entry name" value="DUDULIN-RELATED"/>
    <property type="match status" value="1"/>
</dbReference>
<proteinExistence type="predicted"/>
<protein>
    <submittedName>
        <fullName evidence="3">NAD(P)-binding domain-containing protein</fullName>
    </submittedName>
</protein>
<dbReference type="EMBL" id="JAROCF010000001">
    <property type="protein sequence ID" value="MDN4613777.1"/>
    <property type="molecule type" value="Genomic_DNA"/>
</dbReference>
<dbReference type="InterPro" id="IPR051267">
    <property type="entry name" value="STEAP_metalloreductase"/>
</dbReference>
<keyword evidence="4" id="KW-1185">Reference proteome</keyword>
<dbReference type="RefSeq" id="WP_301210185.1">
    <property type="nucleotide sequence ID" value="NZ_JAROCF010000001.1"/>
</dbReference>
<name>A0ABT8K9R5_9MICO</name>
<comment type="caution">
    <text evidence="3">The sequence shown here is derived from an EMBL/GenBank/DDBJ whole genome shotgun (WGS) entry which is preliminary data.</text>
</comment>
<dbReference type="Pfam" id="PF03807">
    <property type="entry name" value="F420_oxidored"/>
    <property type="match status" value="1"/>
</dbReference>
<organism evidence="3 4">
    <name type="scientific">Leifsonia williamsii</name>
    <dbReference type="NCBI Taxonomy" id="3035919"/>
    <lineage>
        <taxon>Bacteria</taxon>
        <taxon>Bacillati</taxon>
        <taxon>Actinomycetota</taxon>
        <taxon>Actinomycetes</taxon>
        <taxon>Micrococcales</taxon>
        <taxon>Microbacteriaceae</taxon>
        <taxon>Leifsonia</taxon>
    </lineage>
</organism>
<evidence type="ECO:0000256" key="1">
    <source>
        <dbReference type="ARBA" id="ARBA00023002"/>
    </source>
</evidence>